<evidence type="ECO:0000256" key="1">
    <source>
        <dbReference type="ARBA" id="ARBA00004141"/>
    </source>
</evidence>
<dbReference type="GO" id="GO:0016020">
    <property type="term" value="C:membrane"/>
    <property type="evidence" value="ECO:0007669"/>
    <property type="project" value="UniProtKB-SubCell"/>
</dbReference>
<keyword evidence="2 5" id="KW-0812">Transmembrane</keyword>
<dbReference type="EMBL" id="FWWR01000009">
    <property type="protein sequence ID" value="SMB86203.1"/>
    <property type="molecule type" value="Genomic_DNA"/>
</dbReference>
<dbReference type="RefSeq" id="WP_084230501.1">
    <property type="nucleotide sequence ID" value="NZ_FWWR01000009.1"/>
</dbReference>
<dbReference type="Proteomes" id="UP000192368">
    <property type="component" value="Unassembled WGS sequence"/>
</dbReference>
<name>A0A1W1UYP1_PEPAS</name>
<dbReference type="InterPro" id="IPR006480">
    <property type="entry name" value="Phage_holin_4_1"/>
</dbReference>
<dbReference type="OrthoDB" id="24871at1737404"/>
<feature type="transmembrane region" description="Helical" evidence="5">
    <location>
        <begin position="54"/>
        <end position="73"/>
    </location>
</feature>
<dbReference type="STRING" id="573058.SAMN00017477_0863"/>
<protein>
    <submittedName>
        <fullName evidence="6">Toxin secretion/phage lysis holin</fullName>
    </submittedName>
</protein>
<evidence type="ECO:0000256" key="5">
    <source>
        <dbReference type="SAM" id="Phobius"/>
    </source>
</evidence>
<comment type="subcellular location">
    <subcellularLocation>
        <location evidence="1">Membrane</location>
        <topology evidence="1">Multi-pass membrane protein</topology>
    </subcellularLocation>
</comment>
<dbReference type="NCBIfam" id="TIGR01593">
    <property type="entry name" value="holin_tox_secr"/>
    <property type="match status" value="1"/>
</dbReference>
<organism evidence="6 7">
    <name type="scientific">Peptoniphilus asaccharolyticus DSM 20463</name>
    <dbReference type="NCBI Taxonomy" id="573058"/>
    <lineage>
        <taxon>Bacteria</taxon>
        <taxon>Bacillati</taxon>
        <taxon>Bacillota</taxon>
        <taxon>Tissierellia</taxon>
        <taxon>Tissierellales</taxon>
        <taxon>Peptoniphilaceae</taxon>
        <taxon>Peptoniphilus</taxon>
    </lineage>
</organism>
<keyword evidence="4 5" id="KW-0472">Membrane</keyword>
<evidence type="ECO:0000256" key="3">
    <source>
        <dbReference type="ARBA" id="ARBA00022989"/>
    </source>
</evidence>
<dbReference type="Pfam" id="PF05105">
    <property type="entry name" value="Phage_holin_4_1"/>
    <property type="match status" value="1"/>
</dbReference>
<evidence type="ECO:0000256" key="2">
    <source>
        <dbReference type="ARBA" id="ARBA00022692"/>
    </source>
</evidence>
<sequence>MEIGINELIEAYSRIAKVTHYHIFILAIILDIITGYIKAVVVKDLDSKVGLKGILKHLSVVGLVFLVCPYMWLLGYGGIAVFLIYSITLTYVISLIENYDAISPGTLPPWLGQFFRRTKEDIDKMDITDLKRIDKE</sequence>
<accession>A0A1W1UYP1</accession>
<dbReference type="AlphaFoldDB" id="A0A1W1UYP1"/>
<proteinExistence type="predicted"/>
<keyword evidence="3 5" id="KW-1133">Transmembrane helix</keyword>
<evidence type="ECO:0000256" key="4">
    <source>
        <dbReference type="ARBA" id="ARBA00023136"/>
    </source>
</evidence>
<feature type="transmembrane region" description="Helical" evidence="5">
    <location>
        <begin position="20"/>
        <end position="42"/>
    </location>
</feature>
<keyword evidence="7" id="KW-1185">Reference proteome</keyword>
<evidence type="ECO:0000313" key="6">
    <source>
        <dbReference type="EMBL" id="SMB86203.1"/>
    </source>
</evidence>
<reference evidence="7" key="1">
    <citation type="submission" date="2017-04" db="EMBL/GenBank/DDBJ databases">
        <authorList>
            <person name="Varghese N."/>
            <person name="Submissions S."/>
        </authorList>
    </citation>
    <scope>NUCLEOTIDE SEQUENCE [LARGE SCALE GENOMIC DNA]</scope>
    <source>
        <strain evidence="7">DSM 20463</strain>
    </source>
</reference>
<evidence type="ECO:0000313" key="7">
    <source>
        <dbReference type="Proteomes" id="UP000192368"/>
    </source>
</evidence>
<gene>
    <name evidence="6" type="ORF">SAMN00017477_0863</name>
</gene>